<dbReference type="Pfam" id="PF07009">
    <property type="entry name" value="NusG_II"/>
    <property type="match status" value="1"/>
</dbReference>
<proteinExistence type="predicted"/>
<comment type="caution">
    <text evidence="2">The sequence shown here is derived from an EMBL/GenBank/DDBJ whole genome shotgun (WGS) entry which is preliminary data.</text>
</comment>
<gene>
    <name evidence="2" type="ORF">SDC9_149235</name>
</gene>
<sequence>MKSIRVGDYVVLVLSVAITALSFFSYGNMTGAPTVHVRVGSQAWVYDVAVDRTLTFSGPAGNTVVEIKDSQVHVASSDCRNKVCVAAGWKKHPGEWIICLPNNVFIMIEGSDSEGEGGVDAVSF</sequence>
<keyword evidence="1" id="KW-0812">Transmembrane</keyword>
<name>A0A645EL74_9ZZZZ</name>
<dbReference type="Gene3D" id="2.60.320.10">
    <property type="entry name" value="N-utilization substance G protein NusG, insert domain"/>
    <property type="match status" value="1"/>
</dbReference>
<accession>A0A645EL74</accession>
<reference evidence="2" key="1">
    <citation type="submission" date="2019-08" db="EMBL/GenBank/DDBJ databases">
        <authorList>
            <person name="Kucharzyk K."/>
            <person name="Murdoch R.W."/>
            <person name="Higgins S."/>
            <person name="Loffler F."/>
        </authorList>
    </citation>
    <scope>NUCLEOTIDE SEQUENCE</scope>
</reference>
<protein>
    <submittedName>
        <fullName evidence="2">Uncharacterized protein</fullName>
    </submittedName>
</protein>
<feature type="transmembrane region" description="Helical" evidence="1">
    <location>
        <begin position="9"/>
        <end position="27"/>
    </location>
</feature>
<dbReference type="AlphaFoldDB" id="A0A645EL74"/>
<keyword evidence="1" id="KW-1133">Transmembrane helix</keyword>
<dbReference type="CDD" id="cd09910">
    <property type="entry name" value="NGN-insert_like"/>
    <property type="match status" value="1"/>
</dbReference>
<dbReference type="InterPro" id="IPR038690">
    <property type="entry name" value="NusG_2_sf"/>
</dbReference>
<keyword evidence="1" id="KW-0472">Membrane</keyword>
<dbReference type="EMBL" id="VSSQ01047986">
    <property type="protein sequence ID" value="MPN02022.1"/>
    <property type="molecule type" value="Genomic_DNA"/>
</dbReference>
<organism evidence="2">
    <name type="scientific">bioreactor metagenome</name>
    <dbReference type="NCBI Taxonomy" id="1076179"/>
    <lineage>
        <taxon>unclassified sequences</taxon>
        <taxon>metagenomes</taxon>
        <taxon>ecological metagenomes</taxon>
    </lineage>
</organism>
<evidence type="ECO:0000313" key="2">
    <source>
        <dbReference type="EMBL" id="MPN02022.1"/>
    </source>
</evidence>
<evidence type="ECO:0000256" key="1">
    <source>
        <dbReference type="SAM" id="Phobius"/>
    </source>
</evidence>